<dbReference type="SUPFAM" id="SSF46785">
    <property type="entry name" value="Winged helix' DNA-binding domain"/>
    <property type="match status" value="1"/>
</dbReference>
<evidence type="ECO:0000313" key="5">
    <source>
        <dbReference type="EMBL" id="PYI52844.1"/>
    </source>
</evidence>
<feature type="domain" description="HTH arsR-type" evidence="4">
    <location>
        <begin position="1"/>
        <end position="98"/>
    </location>
</feature>
<gene>
    <name evidence="5" type="ORF">DLM86_17695</name>
</gene>
<accession>A0A2V5K4M5</accession>
<dbReference type="Gene3D" id="1.10.10.10">
    <property type="entry name" value="Winged helix-like DNA-binding domain superfamily/Winged helix DNA-binding domain"/>
    <property type="match status" value="1"/>
</dbReference>
<dbReference type="SMART" id="SM00418">
    <property type="entry name" value="HTH_ARSR"/>
    <property type="match status" value="1"/>
</dbReference>
<dbReference type="CDD" id="cd00090">
    <property type="entry name" value="HTH_ARSR"/>
    <property type="match status" value="1"/>
</dbReference>
<name>A0A2V5K4M5_9BACL</name>
<dbReference type="Pfam" id="PF01022">
    <property type="entry name" value="HTH_5"/>
    <property type="match status" value="1"/>
</dbReference>
<proteinExistence type="predicted"/>
<protein>
    <submittedName>
        <fullName evidence="5">Transcriptional regulator</fullName>
    </submittedName>
</protein>
<evidence type="ECO:0000259" key="4">
    <source>
        <dbReference type="PROSITE" id="PS50987"/>
    </source>
</evidence>
<sequence>MNTVALSALAEPNRLLIVELLRDGPLTVGEVADRLGLRQPQASKHLKVLHEAGIVDMRPEANRRIYRLRPEPLKEIDDWLESFRGLWEARFDHLADYLRELQKGTLPFPFPSKEDES</sequence>
<reference evidence="5 6" key="1">
    <citation type="submission" date="2018-05" db="EMBL/GenBank/DDBJ databases">
        <title>Paenibacillus flagellatus sp. nov., isolated from selenium mineral soil.</title>
        <authorList>
            <person name="Dai X."/>
        </authorList>
    </citation>
    <scope>NUCLEOTIDE SEQUENCE [LARGE SCALE GENOMIC DNA]</scope>
    <source>
        <strain evidence="5 6">DXL2</strain>
    </source>
</reference>
<dbReference type="GO" id="GO:0003700">
    <property type="term" value="F:DNA-binding transcription factor activity"/>
    <property type="evidence" value="ECO:0007669"/>
    <property type="project" value="InterPro"/>
</dbReference>
<evidence type="ECO:0000256" key="3">
    <source>
        <dbReference type="ARBA" id="ARBA00023163"/>
    </source>
</evidence>
<keyword evidence="1" id="KW-0805">Transcription regulation</keyword>
<dbReference type="RefSeq" id="WP_110841394.1">
    <property type="nucleotide sequence ID" value="NZ_QJVJ01000008.1"/>
</dbReference>
<dbReference type="InterPro" id="IPR001845">
    <property type="entry name" value="HTH_ArsR_DNA-bd_dom"/>
</dbReference>
<evidence type="ECO:0000256" key="1">
    <source>
        <dbReference type="ARBA" id="ARBA00023015"/>
    </source>
</evidence>
<comment type="caution">
    <text evidence="5">The sequence shown here is derived from an EMBL/GenBank/DDBJ whole genome shotgun (WGS) entry which is preliminary data.</text>
</comment>
<keyword evidence="3" id="KW-0804">Transcription</keyword>
<dbReference type="OrthoDB" id="9799175at2"/>
<keyword evidence="6" id="KW-1185">Reference proteome</keyword>
<dbReference type="GO" id="GO:0003677">
    <property type="term" value="F:DNA binding"/>
    <property type="evidence" value="ECO:0007669"/>
    <property type="project" value="UniProtKB-KW"/>
</dbReference>
<dbReference type="Proteomes" id="UP000247476">
    <property type="component" value="Unassembled WGS sequence"/>
</dbReference>
<dbReference type="EMBL" id="QJVJ01000008">
    <property type="protein sequence ID" value="PYI52844.1"/>
    <property type="molecule type" value="Genomic_DNA"/>
</dbReference>
<dbReference type="InterPro" id="IPR011991">
    <property type="entry name" value="ArsR-like_HTH"/>
</dbReference>
<dbReference type="PROSITE" id="PS50987">
    <property type="entry name" value="HTH_ARSR_2"/>
    <property type="match status" value="1"/>
</dbReference>
<evidence type="ECO:0000256" key="2">
    <source>
        <dbReference type="ARBA" id="ARBA00023125"/>
    </source>
</evidence>
<dbReference type="PRINTS" id="PR00778">
    <property type="entry name" value="HTHARSR"/>
</dbReference>
<organism evidence="5 6">
    <name type="scientific">Paenibacillus flagellatus</name>
    <dbReference type="NCBI Taxonomy" id="2211139"/>
    <lineage>
        <taxon>Bacteria</taxon>
        <taxon>Bacillati</taxon>
        <taxon>Bacillota</taxon>
        <taxon>Bacilli</taxon>
        <taxon>Bacillales</taxon>
        <taxon>Paenibacillaceae</taxon>
        <taxon>Paenibacillus</taxon>
    </lineage>
</organism>
<keyword evidence="2" id="KW-0238">DNA-binding</keyword>
<dbReference type="PANTHER" id="PTHR33154:SF33">
    <property type="entry name" value="TRANSCRIPTIONAL REPRESSOR SDPR"/>
    <property type="match status" value="1"/>
</dbReference>
<dbReference type="InterPro" id="IPR051081">
    <property type="entry name" value="HTH_MetalResp_TranReg"/>
</dbReference>
<evidence type="ECO:0000313" key="6">
    <source>
        <dbReference type="Proteomes" id="UP000247476"/>
    </source>
</evidence>
<dbReference type="InterPro" id="IPR036388">
    <property type="entry name" value="WH-like_DNA-bd_sf"/>
</dbReference>
<dbReference type="PANTHER" id="PTHR33154">
    <property type="entry name" value="TRANSCRIPTIONAL REGULATOR, ARSR FAMILY"/>
    <property type="match status" value="1"/>
</dbReference>
<dbReference type="InterPro" id="IPR036390">
    <property type="entry name" value="WH_DNA-bd_sf"/>
</dbReference>
<dbReference type="AlphaFoldDB" id="A0A2V5K4M5"/>
<dbReference type="NCBIfam" id="NF033788">
    <property type="entry name" value="HTH_metalloreg"/>
    <property type="match status" value="1"/>
</dbReference>